<dbReference type="SMART" id="SM00382">
    <property type="entry name" value="AAA"/>
    <property type="match status" value="1"/>
</dbReference>
<dbReference type="PANTHER" id="PTHR48102">
    <property type="entry name" value="ATP-DEPENDENT CLP PROTEASE ATP-BINDING SUBUNIT CLPX-LIKE, MITOCHONDRIAL-RELATED"/>
    <property type="match status" value="1"/>
</dbReference>
<dbReference type="InterPro" id="IPR027417">
    <property type="entry name" value="P-loop_NTPase"/>
</dbReference>
<dbReference type="Proteomes" id="UP000045175">
    <property type="component" value="Unassembled WGS sequence"/>
</dbReference>
<evidence type="ECO:0000256" key="3">
    <source>
        <dbReference type="ARBA" id="ARBA00022840"/>
    </source>
</evidence>
<keyword evidence="10" id="KW-1185">Reference proteome</keyword>
<feature type="domain" description="AAA+ ATPase" evidence="5">
    <location>
        <begin position="54"/>
        <end position="335"/>
    </location>
</feature>
<evidence type="ECO:0000313" key="11">
    <source>
        <dbReference type="Proteomes" id="UP000041394"/>
    </source>
</evidence>
<reference evidence="11 12" key="3">
    <citation type="submission" date="2014-12" db="EMBL/GenBank/DDBJ databases">
        <authorList>
            <person name="Jaenicke S."/>
        </authorList>
    </citation>
    <scope>NUCLEOTIDE SEQUENCE [LARGE SCALE GENOMIC DNA]</scope>
</reference>
<dbReference type="EMBL" id="CDML01000039">
    <property type="protein sequence ID" value="CRF41466.1"/>
    <property type="molecule type" value="Genomic_DNA"/>
</dbReference>
<gene>
    <name evidence="7" type="ORF">HAL011_12620</name>
    <name evidence="8" type="ORF">HAL013_14650</name>
    <name evidence="9" type="ORF">HAL09_00870</name>
</gene>
<dbReference type="GO" id="GO:0005524">
    <property type="term" value="F:ATP binding"/>
    <property type="evidence" value="ECO:0007669"/>
    <property type="project" value="UniProtKB-KW"/>
</dbReference>
<evidence type="ECO:0000313" key="12">
    <source>
        <dbReference type="Proteomes" id="UP000045175"/>
    </source>
</evidence>
<dbReference type="AlphaFoldDB" id="A0A0K2X848"/>
<dbReference type="EMBL" id="CDMN01000002">
    <property type="protein sequence ID" value="CRF43545.1"/>
    <property type="molecule type" value="Genomic_DNA"/>
</dbReference>
<evidence type="ECO:0000259" key="5">
    <source>
        <dbReference type="SMART" id="SM00382"/>
    </source>
</evidence>
<dbReference type="NCBIfam" id="TIGR00390">
    <property type="entry name" value="hslU"/>
    <property type="match status" value="1"/>
</dbReference>
<name>A0A0K2X848_9HELI</name>
<dbReference type="GO" id="GO:0008233">
    <property type="term" value="F:peptidase activity"/>
    <property type="evidence" value="ECO:0007669"/>
    <property type="project" value="UniProtKB-KW"/>
</dbReference>
<dbReference type="Pfam" id="PF07724">
    <property type="entry name" value="AAA_2"/>
    <property type="match status" value="1"/>
</dbReference>
<dbReference type="Proteomes" id="UP000038622">
    <property type="component" value="Unassembled WGS sequence"/>
</dbReference>
<evidence type="ECO:0000313" key="9">
    <source>
        <dbReference type="EMBL" id="CRF43545.1"/>
    </source>
</evidence>
<dbReference type="STRING" id="1578720.HAL011_12620"/>
<keyword evidence="9" id="KW-0645">Protease</keyword>
<sequence length="446" mass="50443">MQDPQNLNLTPQEIVDYLDGYIIEQQDAKKMIAIALRNRWRRLQLSKELQEEVTPKNILMIGSTGVGKTEIARRMAKMMGLPFVKVEASKYTEVGFVGRDVESMVRDLVAASVHLVETEEKQKNQSKIEDLVIERIAKKLLPPLPSSVSDTKKEEYALNFEKTKEKVRGTALDNQKIEIELDKRNLEGDFNVPPEIIKVQESLTKILSRGTEKVTKEMTIKEAKEALRHDVSQAILDMEKVQREGLERARQCGVIFIDEIDKIAVGTKEGGRQDPSKEGVQRDLLPIVEGSTIQTKYGAISTDHILFIAAGAFHLSKPSDLIPELQGRFPLRVELESLSEEIMHEILTRTKSSIIKQYQALLQVEGVDLVFEPEALRELARLSYLANQKTEDIGARRLHTTLEKVLEDISFNATSYSGQQVVVSKEQVSKKLKDLVEDVDLARFIL</sequence>
<evidence type="ECO:0000313" key="7">
    <source>
        <dbReference type="EMBL" id="CRF41466.1"/>
    </source>
</evidence>
<evidence type="ECO:0000313" key="8">
    <source>
        <dbReference type="EMBL" id="CRF43240.1"/>
    </source>
</evidence>
<dbReference type="InterPro" id="IPR003959">
    <property type="entry name" value="ATPase_AAA_core"/>
</dbReference>
<dbReference type="Pfam" id="PF00004">
    <property type="entry name" value="AAA"/>
    <property type="match status" value="1"/>
</dbReference>
<dbReference type="RefSeq" id="WP_053941816.1">
    <property type="nucleotide sequence ID" value="NZ_CDMH01000058.1"/>
</dbReference>
<keyword evidence="2" id="KW-0547">Nucleotide-binding</keyword>
<feature type="domain" description="Clp ATPase C-terminal" evidence="6">
    <location>
        <begin position="338"/>
        <end position="432"/>
    </location>
</feature>
<dbReference type="Gene3D" id="1.10.8.60">
    <property type="match status" value="1"/>
</dbReference>
<evidence type="ECO:0000256" key="1">
    <source>
        <dbReference type="ARBA" id="ARBA00009771"/>
    </source>
</evidence>
<dbReference type="NCBIfam" id="NF003544">
    <property type="entry name" value="PRK05201.1"/>
    <property type="match status" value="1"/>
</dbReference>
<dbReference type="GO" id="GO:0051603">
    <property type="term" value="P:proteolysis involved in protein catabolic process"/>
    <property type="evidence" value="ECO:0007669"/>
    <property type="project" value="TreeGrafter"/>
</dbReference>
<reference evidence="10" key="2">
    <citation type="submission" date="2014-12" db="EMBL/GenBank/DDBJ databases">
        <authorList>
            <person name="Smet A."/>
        </authorList>
    </citation>
    <scope>NUCLEOTIDE SEQUENCE [LARGE SCALE GENOMIC DNA]</scope>
</reference>
<dbReference type="Gene3D" id="3.40.50.300">
    <property type="entry name" value="P-loop containing nucleotide triphosphate hydrolases"/>
    <property type="match status" value="2"/>
</dbReference>
<dbReference type="GO" id="GO:0009376">
    <property type="term" value="C:HslUV protease complex"/>
    <property type="evidence" value="ECO:0007669"/>
    <property type="project" value="InterPro"/>
</dbReference>
<dbReference type="InterPro" id="IPR050052">
    <property type="entry name" value="ATP-dep_Clp_protease_ClpX"/>
</dbReference>
<dbReference type="Proteomes" id="UP000041394">
    <property type="component" value="Unassembled WGS sequence"/>
</dbReference>
<evidence type="ECO:0000256" key="4">
    <source>
        <dbReference type="ARBA" id="ARBA00023186"/>
    </source>
</evidence>
<protein>
    <submittedName>
        <fullName evidence="9">ATP-dependent hsl protease ATP-binding subunit HslU</fullName>
    </submittedName>
</protein>
<evidence type="ECO:0000259" key="6">
    <source>
        <dbReference type="SMART" id="SM01086"/>
    </source>
</evidence>
<dbReference type="InterPro" id="IPR004491">
    <property type="entry name" value="HslU"/>
</dbReference>
<dbReference type="EMBL" id="CDMH01000058">
    <property type="protein sequence ID" value="CRF43240.1"/>
    <property type="molecule type" value="Genomic_DNA"/>
</dbReference>
<dbReference type="OrthoDB" id="9804062at2"/>
<dbReference type="PANTHER" id="PTHR48102:SF3">
    <property type="entry name" value="ATP-DEPENDENT PROTEASE ATPASE SUBUNIT HSLU"/>
    <property type="match status" value="1"/>
</dbReference>
<keyword evidence="9" id="KW-0378">Hydrolase</keyword>
<comment type="similarity">
    <text evidence="1">Belongs to the ClpX chaperone family. HslU subfamily.</text>
</comment>
<evidence type="ECO:0000313" key="10">
    <source>
        <dbReference type="Proteomes" id="UP000038622"/>
    </source>
</evidence>
<reference evidence="9" key="1">
    <citation type="submission" date="2014-12" db="EMBL/GenBank/DDBJ databases">
        <title>Whole genome sequences of four Staphylococcus schleiferi canine isolates.</title>
        <authorList>
            <person name="Misic A.M."/>
            <person name="Cain C."/>
            <person name="Morris D.O."/>
            <person name="Rankin S."/>
            <person name="Beiting D."/>
        </authorList>
    </citation>
    <scope>NUCLEOTIDE SEQUENCE</scope>
    <source>
        <strain evidence="7">ASB11</strain>
        <strain evidence="8">ASB13</strain>
        <strain evidence="9">ASB9</strain>
    </source>
</reference>
<organism evidence="9 11">
    <name type="scientific">Helicobacter ailurogastricus</name>
    <dbReference type="NCBI Taxonomy" id="1578720"/>
    <lineage>
        <taxon>Bacteria</taxon>
        <taxon>Pseudomonadati</taxon>
        <taxon>Campylobacterota</taxon>
        <taxon>Epsilonproteobacteria</taxon>
        <taxon>Campylobacterales</taxon>
        <taxon>Helicobacteraceae</taxon>
        <taxon>Helicobacter</taxon>
    </lineage>
</organism>
<dbReference type="InterPro" id="IPR019489">
    <property type="entry name" value="Clp_ATPase_C"/>
</dbReference>
<dbReference type="GO" id="GO:0016887">
    <property type="term" value="F:ATP hydrolysis activity"/>
    <property type="evidence" value="ECO:0007669"/>
    <property type="project" value="InterPro"/>
</dbReference>
<proteinExistence type="inferred from homology"/>
<dbReference type="SMART" id="SM01086">
    <property type="entry name" value="ClpB_D2-small"/>
    <property type="match status" value="1"/>
</dbReference>
<evidence type="ECO:0000256" key="2">
    <source>
        <dbReference type="ARBA" id="ARBA00022741"/>
    </source>
</evidence>
<dbReference type="InterPro" id="IPR003593">
    <property type="entry name" value="AAA+_ATPase"/>
</dbReference>
<keyword evidence="3 9" id="KW-0067">ATP-binding</keyword>
<dbReference type="SUPFAM" id="SSF52540">
    <property type="entry name" value="P-loop containing nucleoside triphosphate hydrolases"/>
    <property type="match status" value="1"/>
</dbReference>
<keyword evidence="4" id="KW-0143">Chaperone</keyword>
<accession>A0A0K2X848</accession>